<keyword evidence="3" id="KW-0813">Transport</keyword>
<evidence type="ECO:0000256" key="8">
    <source>
        <dbReference type="SAM" id="SignalP"/>
    </source>
</evidence>
<dbReference type="Proteomes" id="UP000503096">
    <property type="component" value="Chromosome"/>
</dbReference>
<dbReference type="PANTHER" id="PTHR30026:SF20">
    <property type="entry name" value="OUTER MEMBRANE PROTEIN TOLC"/>
    <property type="match status" value="1"/>
</dbReference>
<sequence length="441" mass="47943">MKLKRLAAALAFGLSIGPAMGEDLLTIYRDALVSDPVYQAQRAQRQATIEKLPQARAGYLPFVSAQASYFKNYNQRDGTDDLDYNTRNGNVSLSQPIIRVQNWIAIGQAEKVVLQADATLAAANQDLILRAAQAYFDVLLAQDNVALSQSQKTAFSEQLAQAKRNFEVGTATIVDTLEAQARYDQTLATEIRDINDLEVKRRALQQLVGKVVPGLVPLKEPLALVPPQPNDIEAWVTQASESSLTVIVAKAGNEIARKEVDRAQAGHLPTLDFSADYNVNRNPASTLGQLATGVSPTSKSGSVGIVLGIPIFEGGLTQSRVREAVALRDRADQDLENAQRSTAQNVRQSFLFVTNGIAGVQALERALASTQSQLDSTILGRDVGVRTSVDVLNAQQQVIQTRRDLQQVRYGYLMFTLRLKAATGTLTEADLEAVNRTLGRS</sequence>
<evidence type="ECO:0000256" key="7">
    <source>
        <dbReference type="ARBA" id="ARBA00023237"/>
    </source>
</evidence>
<dbReference type="Gene3D" id="1.20.1600.10">
    <property type="entry name" value="Outer membrane efflux proteins (OEP)"/>
    <property type="match status" value="1"/>
</dbReference>
<dbReference type="RefSeq" id="WP_171159662.1">
    <property type="nucleotide sequence ID" value="NZ_CP053073.1"/>
</dbReference>
<name>A0A6M4H3J0_9PROT</name>
<dbReference type="GO" id="GO:0015288">
    <property type="term" value="F:porin activity"/>
    <property type="evidence" value="ECO:0007669"/>
    <property type="project" value="TreeGrafter"/>
</dbReference>
<proteinExistence type="inferred from homology"/>
<comment type="similarity">
    <text evidence="2">Belongs to the outer membrane factor (OMF) (TC 1.B.17) family.</text>
</comment>
<protein>
    <submittedName>
        <fullName evidence="9">Outer membrane protein TolC</fullName>
    </submittedName>
</protein>
<keyword evidence="4" id="KW-1134">Transmembrane beta strand</keyword>
<evidence type="ECO:0000256" key="3">
    <source>
        <dbReference type="ARBA" id="ARBA00022448"/>
    </source>
</evidence>
<organism evidence="9 10">
    <name type="scientific">Usitatibacter palustris</name>
    <dbReference type="NCBI Taxonomy" id="2732487"/>
    <lineage>
        <taxon>Bacteria</taxon>
        <taxon>Pseudomonadati</taxon>
        <taxon>Pseudomonadota</taxon>
        <taxon>Betaproteobacteria</taxon>
        <taxon>Nitrosomonadales</taxon>
        <taxon>Usitatibacteraceae</taxon>
        <taxon>Usitatibacter</taxon>
    </lineage>
</organism>
<dbReference type="InParanoid" id="A0A6M4H3J0"/>
<dbReference type="EMBL" id="CP053073">
    <property type="protein sequence ID" value="QJR13273.1"/>
    <property type="molecule type" value="Genomic_DNA"/>
</dbReference>
<dbReference type="GO" id="GO:0015562">
    <property type="term" value="F:efflux transmembrane transporter activity"/>
    <property type="evidence" value="ECO:0007669"/>
    <property type="project" value="InterPro"/>
</dbReference>
<evidence type="ECO:0000256" key="1">
    <source>
        <dbReference type="ARBA" id="ARBA00004442"/>
    </source>
</evidence>
<evidence type="ECO:0000313" key="9">
    <source>
        <dbReference type="EMBL" id="QJR13273.1"/>
    </source>
</evidence>
<evidence type="ECO:0000256" key="5">
    <source>
        <dbReference type="ARBA" id="ARBA00022692"/>
    </source>
</evidence>
<evidence type="ECO:0000313" key="10">
    <source>
        <dbReference type="Proteomes" id="UP000503096"/>
    </source>
</evidence>
<dbReference type="AlphaFoldDB" id="A0A6M4H3J0"/>
<keyword evidence="6" id="KW-0472">Membrane</keyword>
<dbReference type="InterPro" id="IPR010130">
    <property type="entry name" value="T1SS_OMP_TolC"/>
</dbReference>
<dbReference type="InterPro" id="IPR051906">
    <property type="entry name" value="TolC-like"/>
</dbReference>
<keyword evidence="8" id="KW-0732">Signal</keyword>
<keyword evidence="5" id="KW-0812">Transmembrane</keyword>
<comment type="subcellular location">
    <subcellularLocation>
        <location evidence="1">Cell outer membrane</location>
    </subcellularLocation>
</comment>
<feature type="chain" id="PRO_5026710461" evidence="8">
    <location>
        <begin position="22"/>
        <end position="441"/>
    </location>
</feature>
<keyword evidence="10" id="KW-1185">Reference proteome</keyword>
<accession>A0A6M4H3J0</accession>
<dbReference type="Pfam" id="PF02321">
    <property type="entry name" value="OEP"/>
    <property type="match status" value="2"/>
</dbReference>
<evidence type="ECO:0000256" key="6">
    <source>
        <dbReference type="ARBA" id="ARBA00023136"/>
    </source>
</evidence>
<dbReference type="KEGG" id="upl:DSM104440_00055"/>
<dbReference type="GO" id="GO:0009279">
    <property type="term" value="C:cell outer membrane"/>
    <property type="evidence" value="ECO:0007669"/>
    <property type="project" value="UniProtKB-SubCell"/>
</dbReference>
<dbReference type="GO" id="GO:1990281">
    <property type="term" value="C:efflux pump complex"/>
    <property type="evidence" value="ECO:0007669"/>
    <property type="project" value="TreeGrafter"/>
</dbReference>
<keyword evidence="7" id="KW-0998">Cell outer membrane</keyword>
<reference evidence="9 10" key="1">
    <citation type="submission" date="2020-04" db="EMBL/GenBank/DDBJ databases">
        <title>Usitatibacter rugosus gen. nov., sp. nov. and Usitatibacter palustris sp. nov., novel members of Usitatibacteraceae fam. nov. within the order Nitrosomonadales isolated from soil.</title>
        <authorList>
            <person name="Huber K.J."/>
            <person name="Neumann-Schaal M."/>
            <person name="Geppert A."/>
            <person name="Luckner M."/>
            <person name="Wanner G."/>
            <person name="Overmann J."/>
        </authorList>
    </citation>
    <scope>NUCLEOTIDE SEQUENCE [LARGE SCALE GENOMIC DNA]</scope>
    <source>
        <strain evidence="9 10">Swamp67</strain>
    </source>
</reference>
<evidence type="ECO:0000256" key="2">
    <source>
        <dbReference type="ARBA" id="ARBA00007613"/>
    </source>
</evidence>
<gene>
    <name evidence="9" type="primary">tolC</name>
    <name evidence="9" type="ORF">DSM104440_00055</name>
</gene>
<dbReference type="PANTHER" id="PTHR30026">
    <property type="entry name" value="OUTER MEMBRANE PROTEIN TOLC"/>
    <property type="match status" value="1"/>
</dbReference>
<feature type="signal peptide" evidence="8">
    <location>
        <begin position="1"/>
        <end position="21"/>
    </location>
</feature>
<evidence type="ECO:0000256" key="4">
    <source>
        <dbReference type="ARBA" id="ARBA00022452"/>
    </source>
</evidence>
<dbReference type="NCBIfam" id="TIGR01844">
    <property type="entry name" value="type_I_sec_TolC"/>
    <property type="match status" value="1"/>
</dbReference>
<dbReference type="SUPFAM" id="SSF56954">
    <property type="entry name" value="Outer membrane efflux proteins (OEP)"/>
    <property type="match status" value="1"/>
</dbReference>
<dbReference type="InterPro" id="IPR003423">
    <property type="entry name" value="OMP_efflux"/>
</dbReference>
<dbReference type="FunCoup" id="A0A6M4H3J0">
    <property type="interactions" value="280"/>
</dbReference>